<gene>
    <name evidence="1" type="ORF">BBIA_0624</name>
</gene>
<dbReference type="RefSeq" id="WP_033493752.1">
    <property type="nucleotide sequence ID" value="NZ_JDUU01000010.1"/>
</dbReference>
<accession>A0A086ZYW1</accession>
<reference evidence="1 2" key="1">
    <citation type="submission" date="2014-03" db="EMBL/GenBank/DDBJ databases">
        <title>Genomics of Bifidobacteria.</title>
        <authorList>
            <person name="Ventura M."/>
            <person name="Milani C."/>
            <person name="Lugli G.A."/>
        </authorList>
    </citation>
    <scope>NUCLEOTIDE SEQUENCE [LARGE SCALE GENOMIC DNA]</scope>
    <source>
        <strain evidence="1 2">DSM 23969</strain>
    </source>
</reference>
<comment type="caution">
    <text evidence="1">The sequence shown here is derived from an EMBL/GenBank/DDBJ whole genome shotgun (WGS) entry which is preliminary data.</text>
</comment>
<name>A0A086ZYW1_9BIFI</name>
<dbReference type="eggNOG" id="COG1598">
    <property type="taxonomic scope" value="Bacteria"/>
</dbReference>
<evidence type="ECO:0000313" key="2">
    <source>
        <dbReference type="Proteomes" id="UP000029108"/>
    </source>
</evidence>
<evidence type="ECO:0008006" key="3">
    <source>
        <dbReference type="Google" id="ProtNLM"/>
    </source>
</evidence>
<keyword evidence="2" id="KW-1185">Reference proteome</keyword>
<dbReference type="EMBL" id="JGYN01000008">
    <property type="protein sequence ID" value="KFI51711.1"/>
    <property type="molecule type" value="Genomic_DNA"/>
</dbReference>
<evidence type="ECO:0000313" key="1">
    <source>
        <dbReference type="EMBL" id="KFI51711.1"/>
    </source>
</evidence>
<organism evidence="1 2">
    <name type="scientific">Bifidobacterium biavatii DSM 23969</name>
    <dbReference type="NCBI Taxonomy" id="1437608"/>
    <lineage>
        <taxon>Bacteria</taxon>
        <taxon>Bacillati</taxon>
        <taxon>Actinomycetota</taxon>
        <taxon>Actinomycetes</taxon>
        <taxon>Bifidobacteriales</taxon>
        <taxon>Bifidobacteriaceae</taxon>
        <taxon>Bifidobacterium</taxon>
    </lineage>
</organism>
<protein>
    <recommendedName>
        <fullName evidence="3">HicB family toxin-antitoxin system</fullName>
    </recommendedName>
</protein>
<proteinExistence type="predicted"/>
<dbReference type="Proteomes" id="UP000029108">
    <property type="component" value="Unassembled WGS sequence"/>
</dbReference>
<dbReference type="AlphaFoldDB" id="A0A086ZYW1"/>
<dbReference type="OrthoDB" id="5772641at2"/>
<dbReference type="STRING" id="1437608.GCA_000771645_00277"/>
<sequence length="124" mass="13943">MHIYKVNVTRDEDAWMVEVPAIHRVTQALNLKEVDTMAKDLINIMTEEPVDTLQLDVHVQLPETVEAHMAESKRQRELADESSRKAAAESRLAAKTLHGMGVTLRDIGTMLGISYQRAHQLVNA</sequence>